<dbReference type="Pfam" id="PF04965">
    <property type="entry name" value="GPW_gp25"/>
    <property type="match status" value="1"/>
</dbReference>
<evidence type="ECO:0000313" key="3">
    <source>
        <dbReference type="Proteomes" id="UP000235347"/>
    </source>
</evidence>
<dbReference type="AlphaFoldDB" id="A0A2N7W3T6"/>
<proteinExistence type="predicted"/>
<sequence length="130" mass="14572">MLVNEDFLGRGWSFPVAISTSGQVQWSAGEQKIRESILIILRTVPGERVLMPTFGCRINELVFASNNGTTRALAQTYVTEALRTWEPRIEVSDVTVSMDPTMPNALPIRIDYVVRETNNAGNLVYPFLLK</sequence>
<feature type="domain" description="IraD/Gp25-like" evidence="1">
    <location>
        <begin position="28"/>
        <end position="118"/>
    </location>
</feature>
<dbReference type="Proteomes" id="UP000235347">
    <property type="component" value="Unassembled WGS sequence"/>
</dbReference>
<dbReference type="EMBL" id="PNYB01000011">
    <property type="protein sequence ID" value="PMS24059.1"/>
    <property type="molecule type" value="Genomic_DNA"/>
</dbReference>
<protein>
    <submittedName>
        <fullName evidence="2">Baseplate assembly protein</fullName>
    </submittedName>
</protein>
<gene>
    <name evidence="2" type="ORF">C0Z19_14610</name>
</gene>
<reference evidence="2 3" key="1">
    <citation type="submission" date="2018-01" db="EMBL/GenBank/DDBJ databases">
        <title>Whole genome analyses suggest that Burkholderia sensu lato contains two further novel genera in the rhizoxinica-symbiotica group Mycetohabitans gen. nov., and Trinickia gen. nov.: implications for the evolution of diazotrophy and nodulation in the Burkholderiaceae.</title>
        <authorList>
            <person name="Estrada-de los Santos P."/>
            <person name="Palmer M."/>
            <person name="Chavez-Ramirez B."/>
            <person name="Beukes C."/>
            <person name="Steenkamp E.T."/>
            <person name="Hirsch A.M."/>
            <person name="Manyaka P."/>
            <person name="Maluk M."/>
            <person name="Lafos M."/>
            <person name="Crook M."/>
            <person name="Gross E."/>
            <person name="Simon M.F."/>
            <person name="Bueno dos Reis Junior F."/>
            <person name="Poole P.S."/>
            <person name="Venter S.N."/>
            <person name="James E.K."/>
        </authorList>
    </citation>
    <scope>NUCLEOTIDE SEQUENCE [LARGE SCALE GENOMIC DNA]</scope>
    <source>
        <strain evidence="2 3">GP25-8</strain>
    </source>
</reference>
<dbReference type="SUPFAM" id="SSF160719">
    <property type="entry name" value="gpW/gp25-like"/>
    <property type="match status" value="1"/>
</dbReference>
<evidence type="ECO:0000313" key="2">
    <source>
        <dbReference type="EMBL" id="PMS24059.1"/>
    </source>
</evidence>
<organism evidence="2 3">
    <name type="scientific">Trinickia soli</name>
    <dbReference type="NCBI Taxonomy" id="380675"/>
    <lineage>
        <taxon>Bacteria</taxon>
        <taxon>Pseudomonadati</taxon>
        <taxon>Pseudomonadota</taxon>
        <taxon>Betaproteobacteria</taxon>
        <taxon>Burkholderiales</taxon>
        <taxon>Burkholderiaceae</taxon>
        <taxon>Trinickia</taxon>
    </lineage>
</organism>
<dbReference type="RefSeq" id="WP_102610545.1">
    <property type="nucleotide sequence ID" value="NZ_CADIKD010000013.1"/>
</dbReference>
<keyword evidence="3" id="KW-1185">Reference proteome</keyword>
<dbReference type="Gene3D" id="3.10.450.40">
    <property type="match status" value="1"/>
</dbReference>
<evidence type="ECO:0000259" key="1">
    <source>
        <dbReference type="Pfam" id="PF04965"/>
    </source>
</evidence>
<accession>A0A2N7W3T6</accession>
<comment type="caution">
    <text evidence="2">The sequence shown here is derived from an EMBL/GenBank/DDBJ whole genome shotgun (WGS) entry which is preliminary data.</text>
</comment>
<dbReference type="InterPro" id="IPR007048">
    <property type="entry name" value="IraD/Gp25-like"/>
</dbReference>
<name>A0A2N7W3T6_9BURK</name>